<dbReference type="EC" id="1.3.5.2" evidence="15"/>
<feature type="binding site" evidence="15">
    <location>
        <position position="144"/>
    </location>
    <ligand>
        <name>FMN</name>
        <dbReference type="ChEBI" id="CHEBI:58210"/>
    </ligand>
</feature>
<dbReference type="EMBL" id="FQVL01000005">
    <property type="protein sequence ID" value="SHE95127.1"/>
    <property type="molecule type" value="Genomic_DNA"/>
</dbReference>
<evidence type="ECO:0000256" key="9">
    <source>
        <dbReference type="ARBA" id="ARBA00022643"/>
    </source>
</evidence>
<feature type="binding site" evidence="15">
    <location>
        <position position="177"/>
    </location>
    <ligand>
        <name>FMN</name>
        <dbReference type="ChEBI" id="CHEBI:58210"/>
    </ligand>
</feature>
<dbReference type="RefSeq" id="WP_073154717.1">
    <property type="nucleotide sequence ID" value="NZ_FQVL01000005.1"/>
</dbReference>
<proteinExistence type="inferred from homology"/>
<gene>
    <name evidence="15" type="primary">pyrD</name>
    <name evidence="17" type="ORF">SAMN05444392_10597</name>
</gene>
<dbReference type="GO" id="GO:0004589">
    <property type="term" value="F:dihydroorotate dehydrogenase (NAD+) activity"/>
    <property type="evidence" value="ECO:0007669"/>
    <property type="project" value="UniProtKB-EC"/>
</dbReference>
<organism evidence="17 18">
    <name type="scientific">Seinonella peptonophila</name>
    <dbReference type="NCBI Taxonomy" id="112248"/>
    <lineage>
        <taxon>Bacteria</taxon>
        <taxon>Bacillati</taxon>
        <taxon>Bacillota</taxon>
        <taxon>Bacilli</taxon>
        <taxon>Bacillales</taxon>
        <taxon>Thermoactinomycetaceae</taxon>
        <taxon>Seinonella</taxon>
    </lineage>
</organism>
<dbReference type="Proteomes" id="UP000184476">
    <property type="component" value="Unassembled WGS sequence"/>
</dbReference>
<dbReference type="PANTHER" id="PTHR48109:SF4">
    <property type="entry name" value="DIHYDROOROTATE DEHYDROGENASE (QUINONE), MITOCHONDRIAL"/>
    <property type="match status" value="1"/>
</dbReference>
<dbReference type="OrthoDB" id="9802377at2"/>
<protein>
    <recommendedName>
        <fullName evidence="15">Dihydroorotate dehydrogenase (quinone)</fullName>
        <ecNumber evidence="15">1.3.5.2</ecNumber>
    </recommendedName>
    <alternativeName>
        <fullName evidence="15">DHOdehase</fullName>
        <shortName evidence="15">DHOD</shortName>
        <shortName evidence="15">DHODase</shortName>
    </alternativeName>
    <alternativeName>
        <fullName evidence="15">Dihydroorotate oxidase</fullName>
    </alternativeName>
</protein>
<evidence type="ECO:0000256" key="8">
    <source>
        <dbReference type="ARBA" id="ARBA00022630"/>
    </source>
</evidence>
<keyword evidence="15" id="KW-1003">Cell membrane</keyword>
<comment type="similarity">
    <text evidence="6 15">Belongs to the dihydroorotate dehydrogenase family. Type 2 subfamily.</text>
</comment>
<evidence type="ECO:0000313" key="18">
    <source>
        <dbReference type="Proteomes" id="UP000184476"/>
    </source>
</evidence>
<feature type="binding site" evidence="15">
    <location>
        <position position="301"/>
    </location>
    <ligand>
        <name>FMN</name>
        <dbReference type="ChEBI" id="CHEBI:58210"/>
    </ligand>
</feature>
<dbReference type="NCBIfam" id="TIGR01036">
    <property type="entry name" value="pyrD_sub2"/>
    <property type="match status" value="1"/>
</dbReference>
<evidence type="ECO:0000256" key="4">
    <source>
        <dbReference type="ARBA" id="ARBA00004715"/>
    </source>
</evidence>
<dbReference type="NCBIfam" id="NF003652">
    <property type="entry name" value="PRK05286.2-5"/>
    <property type="match status" value="1"/>
</dbReference>
<name>A0A1M4XNG1_9BACL</name>
<feature type="binding site" evidence="15">
    <location>
        <position position="182"/>
    </location>
    <ligand>
        <name>substrate</name>
    </ligand>
</feature>
<evidence type="ECO:0000256" key="2">
    <source>
        <dbReference type="ARBA" id="ARBA00003616"/>
    </source>
</evidence>
<feature type="binding site" evidence="15">
    <location>
        <position position="177"/>
    </location>
    <ligand>
        <name>substrate</name>
    </ligand>
</feature>
<comment type="catalytic activity">
    <reaction evidence="13 15">
        <text>(S)-dihydroorotate + a quinone = orotate + a quinol</text>
        <dbReference type="Rhea" id="RHEA:30187"/>
        <dbReference type="ChEBI" id="CHEBI:24646"/>
        <dbReference type="ChEBI" id="CHEBI:30839"/>
        <dbReference type="ChEBI" id="CHEBI:30864"/>
        <dbReference type="ChEBI" id="CHEBI:132124"/>
        <dbReference type="EC" id="1.3.5.2"/>
    </reaction>
</comment>
<dbReference type="PROSITE" id="PS00912">
    <property type="entry name" value="DHODEHASE_2"/>
    <property type="match status" value="1"/>
</dbReference>
<dbReference type="CDD" id="cd04738">
    <property type="entry name" value="DHOD_2_like"/>
    <property type="match status" value="1"/>
</dbReference>
<keyword evidence="12 15" id="KW-0472">Membrane</keyword>
<dbReference type="STRING" id="112248.SAMN05444392_10597"/>
<comment type="function">
    <text evidence="2">Catalyzes the conversion of dihydroorotate to orotate with NAD(+) as electron acceptor.</text>
</comment>
<dbReference type="GO" id="GO:0106430">
    <property type="term" value="F:dihydroorotate dehydrogenase (quinone) activity"/>
    <property type="evidence" value="ECO:0007669"/>
    <property type="project" value="UniProtKB-EC"/>
</dbReference>
<feature type="binding site" evidence="15">
    <location>
        <position position="250"/>
    </location>
    <ligand>
        <name>FMN</name>
        <dbReference type="ChEBI" id="CHEBI:58210"/>
    </ligand>
</feature>
<comment type="function">
    <text evidence="1 15">Catalyzes the conversion of dihydroorotate to orotate with quinone as electron acceptor.</text>
</comment>
<evidence type="ECO:0000256" key="7">
    <source>
        <dbReference type="ARBA" id="ARBA00011669"/>
    </source>
</evidence>
<comment type="pathway">
    <text evidence="5 15">Pyrimidine metabolism; UMP biosynthesis via de novo pathway; orotate from (S)-dihydroorotate (quinone route): step 1/1.</text>
</comment>
<keyword evidence="18" id="KW-1185">Reference proteome</keyword>
<dbReference type="InterPro" id="IPR013785">
    <property type="entry name" value="Aldolase_TIM"/>
</dbReference>
<feature type="binding site" evidence="15">
    <location>
        <position position="272"/>
    </location>
    <ligand>
        <name>FMN</name>
        <dbReference type="ChEBI" id="CHEBI:58210"/>
    </ligand>
</feature>
<comment type="subunit">
    <text evidence="7">Heterotetramer of 2 PyrK and 2 PyrD type B subunits.</text>
</comment>
<dbReference type="InterPro" id="IPR050074">
    <property type="entry name" value="DHO_dehydrogenase"/>
</dbReference>
<feature type="binding site" evidence="15">
    <location>
        <position position="70"/>
    </location>
    <ligand>
        <name>substrate</name>
    </ligand>
</feature>
<dbReference type="GO" id="GO:0044205">
    <property type="term" value="P:'de novo' UMP biosynthetic process"/>
    <property type="evidence" value="ECO:0007669"/>
    <property type="project" value="UniProtKB-UniRule"/>
</dbReference>
<dbReference type="SUPFAM" id="SSF51395">
    <property type="entry name" value="FMN-linked oxidoreductases"/>
    <property type="match status" value="1"/>
</dbReference>
<dbReference type="Gene3D" id="3.20.20.70">
    <property type="entry name" value="Aldolase class I"/>
    <property type="match status" value="1"/>
</dbReference>
<dbReference type="GO" id="GO:0006207">
    <property type="term" value="P:'de novo' pyrimidine nucleobase biosynthetic process"/>
    <property type="evidence" value="ECO:0007669"/>
    <property type="project" value="UniProtKB-UniRule"/>
</dbReference>
<feature type="binding site" evidence="15">
    <location>
        <position position="90"/>
    </location>
    <ligand>
        <name>FMN</name>
        <dbReference type="ChEBI" id="CHEBI:58210"/>
    </ligand>
</feature>
<evidence type="ECO:0000256" key="11">
    <source>
        <dbReference type="ARBA" id="ARBA00023002"/>
    </source>
</evidence>
<feature type="binding site" evidence="15">
    <location>
        <begin position="66"/>
        <end position="70"/>
    </location>
    <ligand>
        <name>FMN</name>
        <dbReference type="ChEBI" id="CHEBI:58210"/>
    </ligand>
</feature>
<feature type="binding site" evidence="15">
    <location>
        <begin position="115"/>
        <end position="119"/>
    </location>
    <ligand>
        <name>substrate</name>
    </ligand>
</feature>
<dbReference type="PROSITE" id="PS00911">
    <property type="entry name" value="DHODEHASE_1"/>
    <property type="match status" value="1"/>
</dbReference>
<dbReference type="InterPro" id="IPR005720">
    <property type="entry name" value="Dihydroorotate_DH_cat"/>
</dbReference>
<evidence type="ECO:0000256" key="14">
    <source>
        <dbReference type="ARBA" id="ARBA00048996"/>
    </source>
</evidence>
<keyword evidence="11 15" id="KW-0560">Oxidoreductase</keyword>
<evidence type="ECO:0000256" key="15">
    <source>
        <dbReference type="HAMAP-Rule" id="MF_00225"/>
    </source>
</evidence>
<keyword evidence="8 15" id="KW-0285">Flavoprotein</keyword>
<evidence type="ECO:0000313" key="17">
    <source>
        <dbReference type="EMBL" id="SHE95127.1"/>
    </source>
</evidence>
<accession>A0A1M4XNG1</accession>
<sequence length="364" mass="40317">MYSLIRKILFRVDAEMAHHLTVNLLKIVQQVPEVRRNLERFFQVQDPRLTTHCMGLTFPNPVGMAAGFDKHAEIYPALAALGFGYIEVGTLTPRPQSGNPRPRIFRLPVDQAVINRMGFNNKGAEAAKQSFIRLPRPRVPIGINLGKNKTTPNDQAAEDYLLGLETLYPYGDYFVINISSPNTAGLRDLQEVEFLRDLLERIIMKRNQQAVENGSKHPILVKIAPDLTDEQLSDIIATAKLVGIDGIIATNTTIERSHLQSMHREQTGGLSGRPLTQRSLSFIRTLYQELKGTIPIIGVGGIFTGRDAFDKITAGATLIQVYTGMIYQGPAIVKQINRELIQILNQSGLSSIEEAIGNAHSASL</sequence>
<dbReference type="GO" id="GO:0005886">
    <property type="term" value="C:plasma membrane"/>
    <property type="evidence" value="ECO:0007669"/>
    <property type="project" value="UniProtKB-SubCell"/>
</dbReference>
<dbReference type="InterPro" id="IPR005719">
    <property type="entry name" value="Dihydroorotate_DH_2"/>
</dbReference>
<dbReference type="InterPro" id="IPR001295">
    <property type="entry name" value="Dihydroorotate_DH_CS"/>
</dbReference>
<dbReference type="UniPathway" id="UPA00070">
    <property type="reaction ID" value="UER00945"/>
</dbReference>
<evidence type="ECO:0000256" key="1">
    <source>
        <dbReference type="ARBA" id="ARBA00003125"/>
    </source>
</evidence>
<comment type="subcellular location">
    <subcellularLocation>
        <location evidence="15">Cell membrane</location>
        <topology evidence="15">Peripheral membrane protein</topology>
    </subcellularLocation>
    <subcellularLocation>
        <location evidence="3">Membrane</location>
    </subcellularLocation>
</comment>
<dbReference type="Pfam" id="PF01180">
    <property type="entry name" value="DHO_dh"/>
    <property type="match status" value="1"/>
</dbReference>
<comment type="pathway">
    <text evidence="4">Pyrimidine metabolism; UMP biosynthesis via de novo pathway; orotate from (S)-dihydroorotate (NAD(+) route): step 1/1.</text>
</comment>
<evidence type="ECO:0000259" key="16">
    <source>
        <dbReference type="Pfam" id="PF01180"/>
    </source>
</evidence>
<dbReference type="GO" id="GO:0005737">
    <property type="term" value="C:cytoplasm"/>
    <property type="evidence" value="ECO:0007669"/>
    <property type="project" value="InterPro"/>
</dbReference>
<evidence type="ECO:0000256" key="12">
    <source>
        <dbReference type="ARBA" id="ARBA00023136"/>
    </source>
</evidence>
<feature type="active site" description="Nucleophile" evidence="15">
    <location>
        <position position="180"/>
    </location>
</feature>
<reference evidence="17 18" key="1">
    <citation type="submission" date="2016-11" db="EMBL/GenBank/DDBJ databases">
        <authorList>
            <person name="Jaros S."/>
            <person name="Januszkiewicz K."/>
            <person name="Wedrychowicz H."/>
        </authorList>
    </citation>
    <scope>NUCLEOTIDE SEQUENCE [LARGE SCALE GENOMIC DNA]</scope>
    <source>
        <strain evidence="17 18">DSM 44666</strain>
    </source>
</reference>
<comment type="cofactor">
    <cofactor evidence="15">
        <name>FMN</name>
        <dbReference type="ChEBI" id="CHEBI:58210"/>
    </cofactor>
    <text evidence="15">Binds 1 FMN per subunit.</text>
</comment>
<feature type="domain" description="Dihydroorotate dehydrogenase catalytic" evidence="16">
    <location>
        <begin position="49"/>
        <end position="344"/>
    </location>
</feature>
<keyword evidence="9 15" id="KW-0288">FMN</keyword>
<feature type="binding site" evidence="15">
    <location>
        <position position="222"/>
    </location>
    <ligand>
        <name>FMN</name>
        <dbReference type="ChEBI" id="CHEBI:58210"/>
    </ligand>
</feature>
<comment type="subunit">
    <text evidence="15">Monomer.</text>
</comment>
<feature type="binding site" evidence="15">
    <location>
        <begin position="251"/>
        <end position="252"/>
    </location>
    <ligand>
        <name>substrate</name>
    </ligand>
</feature>
<evidence type="ECO:0000256" key="10">
    <source>
        <dbReference type="ARBA" id="ARBA00022975"/>
    </source>
</evidence>
<evidence type="ECO:0000256" key="3">
    <source>
        <dbReference type="ARBA" id="ARBA00004370"/>
    </source>
</evidence>
<evidence type="ECO:0000256" key="13">
    <source>
        <dbReference type="ARBA" id="ARBA00048639"/>
    </source>
</evidence>
<dbReference type="NCBIfam" id="NF003645">
    <property type="entry name" value="PRK05286.1-2"/>
    <property type="match status" value="1"/>
</dbReference>
<dbReference type="PANTHER" id="PTHR48109">
    <property type="entry name" value="DIHYDROOROTATE DEHYDROGENASE (QUINONE), MITOCHONDRIAL-RELATED"/>
    <property type="match status" value="1"/>
</dbReference>
<evidence type="ECO:0000256" key="5">
    <source>
        <dbReference type="ARBA" id="ARBA00005161"/>
    </source>
</evidence>
<feature type="binding site" evidence="15">
    <location>
        <begin position="322"/>
        <end position="323"/>
    </location>
    <ligand>
        <name>FMN</name>
        <dbReference type="ChEBI" id="CHEBI:58210"/>
    </ligand>
</feature>
<comment type="catalytic activity">
    <reaction evidence="14">
        <text>(S)-dihydroorotate + NAD(+) = orotate + NADH + H(+)</text>
        <dbReference type="Rhea" id="RHEA:13513"/>
        <dbReference type="ChEBI" id="CHEBI:15378"/>
        <dbReference type="ChEBI" id="CHEBI:30839"/>
        <dbReference type="ChEBI" id="CHEBI:30864"/>
        <dbReference type="ChEBI" id="CHEBI:57540"/>
        <dbReference type="ChEBI" id="CHEBI:57945"/>
        <dbReference type="EC" id="1.3.1.14"/>
    </reaction>
</comment>
<evidence type="ECO:0000256" key="6">
    <source>
        <dbReference type="ARBA" id="ARBA00005359"/>
    </source>
</evidence>
<keyword evidence="10 15" id="KW-0665">Pyrimidine biosynthesis</keyword>
<dbReference type="HAMAP" id="MF_00225">
    <property type="entry name" value="DHO_dh_type2"/>
    <property type="match status" value="1"/>
</dbReference>
<dbReference type="AlphaFoldDB" id="A0A1M4XNG1"/>